<proteinExistence type="predicted"/>
<dbReference type="GO" id="GO:0005524">
    <property type="term" value="F:ATP binding"/>
    <property type="evidence" value="ECO:0007669"/>
    <property type="project" value="UniProtKB-KW"/>
</dbReference>
<dbReference type="GO" id="GO:0042626">
    <property type="term" value="F:ATPase-coupled transmembrane transporter activity"/>
    <property type="evidence" value="ECO:0007669"/>
    <property type="project" value="TreeGrafter"/>
</dbReference>
<keyword evidence="4" id="KW-0547">Nucleotide-binding</keyword>
<evidence type="ECO:0000256" key="5">
    <source>
        <dbReference type="ARBA" id="ARBA00022840"/>
    </source>
</evidence>
<feature type="domain" description="ABC transporter" evidence="8">
    <location>
        <begin position="99"/>
        <end position="317"/>
    </location>
</feature>
<dbReference type="EMBL" id="JAIFTL010000556">
    <property type="protein sequence ID" value="KAG9319185.1"/>
    <property type="molecule type" value="Genomic_DNA"/>
</dbReference>
<reference evidence="9" key="1">
    <citation type="submission" date="2021-07" db="EMBL/GenBank/DDBJ databases">
        <title>Draft genome of Mortierella alpina, strain LL118, isolated from an aspen leaf litter sample.</title>
        <authorList>
            <person name="Yang S."/>
            <person name="Vinatzer B.A."/>
        </authorList>
    </citation>
    <scope>NUCLEOTIDE SEQUENCE</scope>
    <source>
        <strain evidence="9">LL118</strain>
    </source>
</reference>
<dbReference type="AlphaFoldDB" id="A0A9P7ZY00"/>
<dbReference type="PANTHER" id="PTHR48041:SF119">
    <property type="entry name" value="ROA1P"/>
    <property type="match status" value="1"/>
</dbReference>
<evidence type="ECO:0000259" key="8">
    <source>
        <dbReference type="PROSITE" id="PS50893"/>
    </source>
</evidence>
<dbReference type="SUPFAM" id="SSF52540">
    <property type="entry name" value="P-loop containing nucleoside triphosphate hydrolases"/>
    <property type="match status" value="1"/>
</dbReference>
<keyword evidence="3" id="KW-0812">Transmembrane</keyword>
<evidence type="ECO:0000256" key="6">
    <source>
        <dbReference type="ARBA" id="ARBA00022989"/>
    </source>
</evidence>
<organism evidence="9 10">
    <name type="scientific">Mortierella alpina</name>
    <name type="common">Oleaginous fungus</name>
    <name type="synonym">Mortierella renispora</name>
    <dbReference type="NCBI Taxonomy" id="64518"/>
    <lineage>
        <taxon>Eukaryota</taxon>
        <taxon>Fungi</taxon>
        <taxon>Fungi incertae sedis</taxon>
        <taxon>Mucoromycota</taxon>
        <taxon>Mortierellomycotina</taxon>
        <taxon>Mortierellomycetes</taxon>
        <taxon>Mortierellales</taxon>
        <taxon>Mortierellaceae</taxon>
        <taxon>Mortierella</taxon>
    </lineage>
</organism>
<protein>
    <recommendedName>
        <fullName evidence="8">ABC transporter domain-containing protein</fullName>
    </recommendedName>
</protein>
<evidence type="ECO:0000256" key="1">
    <source>
        <dbReference type="ARBA" id="ARBA00004141"/>
    </source>
</evidence>
<keyword evidence="7" id="KW-0472">Membrane</keyword>
<dbReference type="Pfam" id="PF00005">
    <property type="entry name" value="ABC_tran"/>
    <property type="match status" value="1"/>
</dbReference>
<evidence type="ECO:0000256" key="3">
    <source>
        <dbReference type="ARBA" id="ARBA00022692"/>
    </source>
</evidence>
<name>A0A9P7ZY00_MORAP</name>
<dbReference type="GO" id="GO:0016887">
    <property type="term" value="F:ATP hydrolysis activity"/>
    <property type="evidence" value="ECO:0007669"/>
    <property type="project" value="InterPro"/>
</dbReference>
<dbReference type="GO" id="GO:0016020">
    <property type="term" value="C:membrane"/>
    <property type="evidence" value="ECO:0007669"/>
    <property type="project" value="UniProtKB-SubCell"/>
</dbReference>
<dbReference type="PROSITE" id="PS50893">
    <property type="entry name" value="ABC_TRANSPORTER_2"/>
    <property type="match status" value="1"/>
</dbReference>
<keyword evidence="6" id="KW-1133">Transmembrane helix</keyword>
<dbReference type="SMART" id="SM00382">
    <property type="entry name" value="AAA"/>
    <property type="match status" value="1"/>
</dbReference>
<sequence length="317" mass="34835">MRIKRWRDTILERGLIFIVLLLEPSHSPSLILCPPLMSRLSQRGPPVPQDPKRLPKTIHLEIRNLSLSIVEHPPPFSRFCRKVKEFCDECTQSTVDGGTSIASKSAALGGITILQNVSLVAEPGHVCLVMGGSGSGKTTLLNALANSVDKQQTAISGTIQVNGKDPQLYRKTRQIGYLQQEDYLLSYITVRETLQFACDLRLPSPTPQQQKDRIVDDLILELGLKSCADVLIGDAYASESGTGGTRGISGGERRRVSAAIQLLTRPNLLICDEVTSGLDAFTSLELVKTLEKYARLNDKTVVLSIHQPRSEIFHLLS</sequence>
<feature type="non-terminal residue" evidence="9">
    <location>
        <position position="317"/>
    </location>
</feature>
<dbReference type="Proteomes" id="UP000717515">
    <property type="component" value="Unassembled WGS sequence"/>
</dbReference>
<dbReference type="InterPro" id="IPR050352">
    <property type="entry name" value="ABCG_transporters"/>
</dbReference>
<evidence type="ECO:0000256" key="7">
    <source>
        <dbReference type="ARBA" id="ARBA00023136"/>
    </source>
</evidence>
<comment type="subcellular location">
    <subcellularLocation>
        <location evidence="1">Membrane</location>
        <topology evidence="1">Multi-pass membrane protein</topology>
    </subcellularLocation>
</comment>
<gene>
    <name evidence="9" type="ORF">KVV02_005868</name>
</gene>
<dbReference type="PANTHER" id="PTHR48041">
    <property type="entry name" value="ABC TRANSPORTER G FAMILY MEMBER 28"/>
    <property type="match status" value="1"/>
</dbReference>
<dbReference type="Gene3D" id="3.40.50.300">
    <property type="entry name" value="P-loop containing nucleotide triphosphate hydrolases"/>
    <property type="match status" value="1"/>
</dbReference>
<dbReference type="InterPro" id="IPR003439">
    <property type="entry name" value="ABC_transporter-like_ATP-bd"/>
</dbReference>
<evidence type="ECO:0000256" key="2">
    <source>
        <dbReference type="ARBA" id="ARBA00022448"/>
    </source>
</evidence>
<keyword evidence="2" id="KW-0813">Transport</keyword>
<evidence type="ECO:0000256" key="4">
    <source>
        <dbReference type="ARBA" id="ARBA00022741"/>
    </source>
</evidence>
<accession>A0A9P7ZY00</accession>
<keyword evidence="5" id="KW-0067">ATP-binding</keyword>
<evidence type="ECO:0000313" key="9">
    <source>
        <dbReference type="EMBL" id="KAG9319185.1"/>
    </source>
</evidence>
<dbReference type="InterPro" id="IPR027417">
    <property type="entry name" value="P-loop_NTPase"/>
</dbReference>
<evidence type="ECO:0000313" key="10">
    <source>
        <dbReference type="Proteomes" id="UP000717515"/>
    </source>
</evidence>
<dbReference type="InterPro" id="IPR003593">
    <property type="entry name" value="AAA+_ATPase"/>
</dbReference>
<comment type="caution">
    <text evidence="9">The sequence shown here is derived from an EMBL/GenBank/DDBJ whole genome shotgun (WGS) entry which is preliminary data.</text>
</comment>